<accession>A0A5N6S2E7</accession>
<protein>
    <submittedName>
        <fullName evidence="1">Uncharacterized protein</fullName>
    </submittedName>
</protein>
<sequence length="59" mass="6424">MDESIGQARESARGYRFVASLNGAAALAGRCLRHARNIAIVTRLDGGVWPFDFKMELSA</sequence>
<dbReference type="OrthoDB" id="9864862at2"/>
<proteinExistence type="predicted"/>
<gene>
    <name evidence="1" type="ORF">DDE84_04380</name>
</gene>
<dbReference type="Proteomes" id="UP000325415">
    <property type="component" value="Unassembled WGS sequence"/>
</dbReference>
<organism evidence="1 2">
    <name type="scientific">Bifidobacterium tibiigranuli</name>
    <dbReference type="NCBI Taxonomy" id="2172043"/>
    <lineage>
        <taxon>Bacteria</taxon>
        <taxon>Bacillati</taxon>
        <taxon>Actinomycetota</taxon>
        <taxon>Actinomycetes</taxon>
        <taxon>Bifidobacteriales</taxon>
        <taxon>Bifidobacteriaceae</taxon>
        <taxon>Bifidobacterium</taxon>
    </lineage>
</organism>
<dbReference type="AlphaFoldDB" id="A0A5N6S2E7"/>
<dbReference type="RefSeq" id="WP_024463930.1">
    <property type="nucleotide sequence ID" value="NZ_JAKVOD010000001.1"/>
</dbReference>
<comment type="caution">
    <text evidence="1">The sequence shown here is derived from an EMBL/GenBank/DDBJ whole genome shotgun (WGS) entry which is preliminary data.</text>
</comment>
<evidence type="ECO:0000313" key="2">
    <source>
        <dbReference type="Proteomes" id="UP000325415"/>
    </source>
</evidence>
<dbReference type="EMBL" id="QDAG01000004">
    <property type="protein sequence ID" value="KAE8128705.1"/>
    <property type="molecule type" value="Genomic_DNA"/>
</dbReference>
<reference evidence="1 2" key="1">
    <citation type="submission" date="2018-04" db="EMBL/GenBank/DDBJ databases">
        <authorList>
            <person name="Eckel V.P."/>
            <person name="Vogel R.F."/>
        </authorList>
    </citation>
    <scope>NUCLEOTIDE SEQUENCE [LARGE SCALE GENOMIC DNA]</scope>
    <source>
        <strain evidence="2">TMW 2.1764</strain>
    </source>
</reference>
<evidence type="ECO:0000313" key="1">
    <source>
        <dbReference type="EMBL" id="KAE8128705.1"/>
    </source>
</evidence>
<dbReference type="GeneID" id="78126922"/>
<keyword evidence="2" id="KW-1185">Reference proteome</keyword>
<name>A0A5N6S2E7_9BIFI</name>